<evidence type="ECO:0000256" key="1">
    <source>
        <dbReference type="ARBA" id="ARBA00005298"/>
    </source>
</evidence>
<dbReference type="InterPro" id="IPR014752">
    <property type="entry name" value="Arrestin-like_C"/>
</dbReference>
<dbReference type="PRINTS" id="PR00309">
    <property type="entry name" value="ARRESTIN"/>
</dbReference>
<organism evidence="7 8">
    <name type="scientific">Echeneis naucrates</name>
    <name type="common">Live sharksucker</name>
    <dbReference type="NCBI Taxonomy" id="173247"/>
    <lineage>
        <taxon>Eukaryota</taxon>
        <taxon>Metazoa</taxon>
        <taxon>Chordata</taxon>
        <taxon>Craniata</taxon>
        <taxon>Vertebrata</taxon>
        <taxon>Euteleostomi</taxon>
        <taxon>Actinopterygii</taxon>
        <taxon>Neopterygii</taxon>
        <taxon>Teleostei</taxon>
        <taxon>Neoteleostei</taxon>
        <taxon>Acanthomorphata</taxon>
        <taxon>Carangaria</taxon>
        <taxon>Carangiformes</taxon>
        <taxon>Echeneidae</taxon>
        <taxon>Echeneis</taxon>
    </lineage>
</organism>
<evidence type="ECO:0000256" key="4">
    <source>
        <dbReference type="ARBA" id="ARBA00042071"/>
    </source>
</evidence>
<reference evidence="7" key="1">
    <citation type="submission" date="2021-04" db="EMBL/GenBank/DDBJ databases">
        <authorList>
            <consortium name="Wellcome Sanger Institute Data Sharing"/>
        </authorList>
    </citation>
    <scope>NUCLEOTIDE SEQUENCE [LARGE SCALE GENOMIC DNA]</scope>
</reference>
<dbReference type="Ensembl" id="ENSENLT00000024965.1">
    <property type="protein sequence ID" value="ENSENLP00000024178.1"/>
    <property type="gene ID" value="ENSENLG00000010933.1"/>
</dbReference>
<evidence type="ECO:0000313" key="8">
    <source>
        <dbReference type="Proteomes" id="UP000472264"/>
    </source>
</evidence>
<accession>A0A665UWV6</accession>
<comment type="similarity">
    <text evidence="1">Belongs to the arrestin family.</text>
</comment>
<dbReference type="GO" id="GO:0001750">
    <property type="term" value="C:photoreceptor outer segment"/>
    <property type="evidence" value="ECO:0007669"/>
    <property type="project" value="TreeGrafter"/>
</dbReference>
<sequence>MFKNDEKHSAHAGKNVIIFIYFKIYRFYTYVAVYMAKRDFMDYCDFVDPVDGVILIDPVQLKGKKVYVMLSCTFRYGHQDMDVMGVAFKRDLFMVTRQVYPELQDKEKLTHTKIQQKLLRKLGENAFPFFFEFPDNLPCSVCLQPGPLDVGKVTCLQGVKTEFCLTVKTECCFNLMSSVCLSIRKIHFTPEDSKVVPVAETSLELLMSEKPLHVKMSLPKETFYHGEPVKVTVEITNSSSRNVKDISVSVEQVTNIILYSNDKYIKSVAKEETDDTVPSGTSLRKDYTLYPLLAHNKDRRGLALDGRLKHEDTNLASSTIVKQEVLREVQGILVSYKVVVRMMASGEVYLEVPFRLMHPKPEAGGGPHTHTHTHTHQSSSLSKCPIKS</sequence>
<evidence type="ECO:0000259" key="6">
    <source>
        <dbReference type="SMART" id="SM01017"/>
    </source>
</evidence>
<dbReference type="GO" id="GO:0007399">
    <property type="term" value="P:nervous system development"/>
    <property type="evidence" value="ECO:0007669"/>
    <property type="project" value="UniProtKB-ARBA"/>
</dbReference>
<dbReference type="GO" id="GO:0001664">
    <property type="term" value="F:G protein-coupled receptor binding"/>
    <property type="evidence" value="ECO:0007669"/>
    <property type="project" value="TreeGrafter"/>
</dbReference>
<dbReference type="InParanoid" id="A0A665UWV6"/>
<dbReference type="SMART" id="SM01017">
    <property type="entry name" value="Arrestin_C"/>
    <property type="match status" value="1"/>
</dbReference>
<name>A0A665UWV6_ECHNA</name>
<dbReference type="GO" id="GO:0002031">
    <property type="term" value="P:G protein-coupled receptor internalization"/>
    <property type="evidence" value="ECO:0007669"/>
    <property type="project" value="TreeGrafter"/>
</dbReference>
<dbReference type="Pfam" id="PF00339">
    <property type="entry name" value="Arrestin_N"/>
    <property type="match status" value="1"/>
</dbReference>
<dbReference type="FunFam" id="2.60.40.640:FF:000011">
    <property type="entry name" value="S-arrestin isoform X2"/>
    <property type="match status" value="1"/>
</dbReference>
<dbReference type="AlphaFoldDB" id="A0A665UWV6"/>
<keyword evidence="8" id="KW-1185">Reference proteome</keyword>
<evidence type="ECO:0000256" key="2">
    <source>
        <dbReference type="ARBA" id="ARBA00040206"/>
    </source>
</evidence>
<reference evidence="7" key="2">
    <citation type="submission" date="2025-08" db="UniProtKB">
        <authorList>
            <consortium name="Ensembl"/>
        </authorList>
    </citation>
    <scope>IDENTIFICATION</scope>
</reference>
<evidence type="ECO:0000256" key="3">
    <source>
        <dbReference type="ARBA" id="ARBA00041305"/>
    </source>
</evidence>
<dbReference type="FunFam" id="2.60.40.840:FF:000002">
    <property type="entry name" value="Arrestin 3"/>
    <property type="match status" value="1"/>
</dbReference>
<feature type="domain" description="Arrestin C-terminal-like" evidence="6">
    <location>
        <begin position="208"/>
        <end position="361"/>
    </location>
</feature>
<dbReference type="InterPro" id="IPR014753">
    <property type="entry name" value="Arrestin_N"/>
</dbReference>
<dbReference type="SUPFAM" id="SSF81296">
    <property type="entry name" value="E set domains"/>
    <property type="match status" value="2"/>
</dbReference>
<dbReference type="InterPro" id="IPR011022">
    <property type="entry name" value="Arrestin_C-like"/>
</dbReference>
<dbReference type="InterPro" id="IPR014756">
    <property type="entry name" value="Ig_E-set"/>
</dbReference>
<dbReference type="Proteomes" id="UP000472264">
    <property type="component" value="Chromosome 13"/>
</dbReference>
<dbReference type="GO" id="GO:0007165">
    <property type="term" value="P:signal transduction"/>
    <property type="evidence" value="ECO:0007669"/>
    <property type="project" value="InterPro"/>
</dbReference>
<feature type="region of interest" description="Disordered" evidence="5">
    <location>
        <begin position="360"/>
        <end position="388"/>
    </location>
</feature>
<dbReference type="PANTHER" id="PTHR11792:SF15">
    <property type="entry name" value="S-ARRESTIN"/>
    <property type="match status" value="1"/>
</dbReference>
<dbReference type="GO" id="GO:0001917">
    <property type="term" value="C:photoreceptor inner segment"/>
    <property type="evidence" value="ECO:0007669"/>
    <property type="project" value="TreeGrafter"/>
</dbReference>
<dbReference type="PANTHER" id="PTHR11792">
    <property type="entry name" value="ARRESTIN"/>
    <property type="match status" value="1"/>
</dbReference>
<dbReference type="Gene3D" id="2.60.40.640">
    <property type="match status" value="1"/>
</dbReference>
<dbReference type="InterPro" id="IPR000698">
    <property type="entry name" value="Arrestin"/>
</dbReference>
<reference evidence="7" key="3">
    <citation type="submission" date="2025-09" db="UniProtKB">
        <authorList>
            <consortium name="Ensembl"/>
        </authorList>
    </citation>
    <scope>IDENTIFICATION</scope>
</reference>
<proteinExistence type="inferred from homology"/>
<evidence type="ECO:0000256" key="5">
    <source>
        <dbReference type="SAM" id="MobiDB-lite"/>
    </source>
</evidence>
<evidence type="ECO:0000313" key="7">
    <source>
        <dbReference type="Ensembl" id="ENSENLP00000024178.1"/>
    </source>
</evidence>
<dbReference type="Gene3D" id="2.60.40.840">
    <property type="match status" value="1"/>
</dbReference>
<dbReference type="OMA" id="RCAMEFE"/>
<dbReference type="Pfam" id="PF02752">
    <property type="entry name" value="Arrestin_C"/>
    <property type="match status" value="1"/>
</dbReference>
<protein>
    <recommendedName>
        <fullName evidence="2">S-arrestin</fullName>
    </recommendedName>
    <alternativeName>
        <fullName evidence="4">Retinal S-antigen</fullName>
    </alternativeName>
    <alternativeName>
        <fullName evidence="3">Rod photoreceptor arrestin</fullName>
    </alternativeName>
</protein>
<dbReference type="InterPro" id="IPR011021">
    <property type="entry name" value="Arrestin-like_N"/>
</dbReference>